<dbReference type="Pfam" id="PF00179">
    <property type="entry name" value="UQ_con"/>
    <property type="match status" value="1"/>
</dbReference>
<dbReference type="eggNOG" id="KOG0420">
    <property type="taxonomic scope" value="Eukaryota"/>
</dbReference>
<evidence type="ECO:0000256" key="3">
    <source>
        <dbReference type="ARBA" id="ARBA00022741"/>
    </source>
</evidence>
<evidence type="ECO:0000256" key="6">
    <source>
        <dbReference type="PROSITE-ProRule" id="PRU10133"/>
    </source>
</evidence>
<name>L1JSL1_GUITC</name>
<dbReference type="InterPro" id="IPR050113">
    <property type="entry name" value="Ub_conjugating_enzyme"/>
</dbReference>
<dbReference type="AlphaFoldDB" id="L1JSL1"/>
<gene>
    <name evidence="10" type="ORF">GUITHDRAFT_150936</name>
</gene>
<evidence type="ECO:0000256" key="8">
    <source>
        <dbReference type="SAM" id="MobiDB-lite"/>
    </source>
</evidence>
<reference evidence="12" key="2">
    <citation type="submission" date="2012-11" db="EMBL/GenBank/DDBJ databases">
        <authorList>
            <person name="Kuo A."/>
            <person name="Curtis B.A."/>
            <person name="Tanifuji G."/>
            <person name="Burki F."/>
            <person name="Gruber A."/>
            <person name="Irimia M."/>
            <person name="Maruyama S."/>
            <person name="Arias M.C."/>
            <person name="Ball S.G."/>
            <person name="Gile G.H."/>
            <person name="Hirakawa Y."/>
            <person name="Hopkins J.F."/>
            <person name="Rensing S.A."/>
            <person name="Schmutz J."/>
            <person name="Symeonidi A."/>
            <person name="Elias M."/>
            <person name="Eveleigh R.J."/>
            <person name="Herman E.K."/>
            <person name="Klute M.J."/>
            <person name="Nakayama T."/>
            <person name="Obornik M."/>
            <person name="Reyes-Prieto A."/>
            <person name="Armbrust E.V."/>
            <person name="Aves S.J."/>
            <person name="Beiko R.G."/>
            <person name="Coutinho P."/>
            <person name="Dacks J.B."/>
            <person name="Durnford D.G."/>
            <person name="Fast N.M."/>
            <person name="Green B.R."/>
            <person name="Grisdale C."/>
            <person name="Hempe F."/>
            <person name="Henrissat B."/>
            <person name="Hoppner M.P."/>
            <person name="Ishida K.-I."/>
            <person name="Kim E."/>
            <person name="Koreny L."/>
            <person name="Kroth P.G."/>
            <person name="Liu Y."/>
            <person name="Malik S.-B."/>
            <person name="Maier U.G."/>
            <person name="McRose D."/>
            <person name="Mock T."/>
            <person name="Neilson J.A."/>
            <person name="Onodera N.T."/>
            <person name="Poole A.M."/>
            <person name="Pritham E.J."/>
            <person name="Richards T.A."/>
            <person name="Rocap G."/>
            <person name="Roy S.W."/>
            <person name="Sarai C."/>
            <person name="Schaack S."/>
            <person name="Shirato S."/>
            <person name="Slamovits C.H."/>
            <person name="Spencer D.F."/>
            <person name="Suzuki S."/>
            <person name="Worden A.Z."/>
            <person name="Zauner S."/>
            <person name="Barry K."/>
            <person name="Bell C."/>
            <person name="Bharti A.K."/>
            <person name="Crow J.A."/>
            <person name="Grimwood J."/>
            <person name="Kramer R."/>
            <person name="Lindquist E."/>
            <person name="Lucas S."/>
            <person name="Salamov A."/>
            <person name="McFadden G.I."/>
            <person name="Lane C.E."/>
            <person name="Keeling P.J."/>
            <person name="Gray M.W."/>
            <person name="Grigoriev I.V."/>
            <person name="Archibald J.M."/>
        </authorList>
    </citation>
    <scope>NUCLEOTIDE SEQUENCE</scope>
    <source>
        <strain evidence="12">CCMP2712</strain>
    </source>
</reference>
<dbReference type="HOGENOM" id="CLU_030988_6_0_1"/>
<feature type="active site" description="Glycyl thioester intermediate" evidence="6">
    <location>
        <position position="118"/>
    </location>
</feature>
<evidence type="ECO:0000313" key="12">
    <source>
        <dbReference type="Proteomes" id="UP000011087"/>
    </source>
</evidence>
<evidence type="ECO:0000259" key="9">
    <source>
        <dbReference type="PROSITE" id="PS50127"/>
    </source>
</evidence>
<dbReference type="STRING" id="905079.L1JSL1"/>
<keyword evidence="5 7" id="KW-0067">ATP-binding</keyword>
<feature type="compositionally biased region" description="Low complexity" evidence="8">
    <location>
        <begin position="15"/>
        <end position="31"/>
    </location>
</feature>
<dbReference type="Proteomes" id="UP000011087">
    <property type="component" value="Unassembled WGS sequence"/>
</dbReference>
<evidence type="ECO:0000256" key="7">
    <source>
        <dbReference type="RuleBase" id="RU362109"/>
    </source>
</evidence>
<organism evidence="10">
    <name type="scientific">Guillardia theta (strain CCMP2712)</name>
    <name type="common">Cryptophyte</name>
    <dbReference type="NCBI Taxonomy" id="905079"/>
    <lineage>
        <taxon>Eukaryota</taxon>
        <taxon>Cryptophyceae</taxon>
        <taxon>Pyrenomonadales</taxon>
        <taxon>Geminigeraceae</taxon>
        <taxon>Guillardia</taxon>
    </lineage>
</organism>
<keyword evidence="12" id="KW-1185">Reference proteome</keyword>
<comment type="similarity">
    <text evidence="7">Belongs to the ubiquitin-conjugating enzyme family.</text>
</comment>
<dbReference type="InterPro" id="IPR016135">
    <property type="entry name" value="UBQ-conjugating_enzyme/RWD"/>
</dbReference>
<dbReference type="EnsemblProtists" id="EKX51556">
    <property type="protein sequence ID" value="EKX51556"/>
    <property type="gene ID" value="GUITHDRAFT_150936"/>
</dbReference>
<keyword evidence="3 7" id="KW-0547">Nucleotide-binding</keyword>
<dbReference type="PaxDb" id="55529-EKX51556"/>
<dbReference type="GeneID" id="17308240"/>
<comment type="pathway">
    <text evidence="1">Protein modification; protein neddylation.</text>
</comment>
<evidence type="ECO:0000256" key="5">
    <source>
        <dbReference type="ARBA" id="ARBA00022840"/>
    </source>
</evidence>
<evidence type="ECO:0000313" key="11">
    <source>
        <dbReference type="EnsemblProtists" id="EKX51556"/>
    </source>
</evidence>
<dbReference type="InterPro" id="IPR023313">
    <property type="entry name" value="UBQ-conjugating_AS"/>
</dbReference>
<evidence type="ECO:0000313" key="10">
    <source>
        <dbReference type="EMBL" id="EKX51556.1"/>
    </source>
</evidence>
<evidence type="ECO:0000256" key="2">
    <source>
        <dbReference type="ARBA" id="ARBA00022679"/>
    </source>
</evidence>
<keyword evidence="2" id="KW-0808">Transferase</keyword>
<dbReference type="EMBL" id="JH992975">
    <property type="protein sequence ID" value="EKX51556.1"/>
    <property type="molecule type" value="Genomic_DNA"/>
</dbReference>
<dbReference type="PROSITE" id="PS50127">
    <property type="entry name" value="UBC_2"/>
    <property type="match status" value="1"/>
</dbReference>
<dbReference type="RefSeq" id="XP_005838536.1">
    <property type="nucleotide sequence ID" value="XM_005838479.1"/>
</dbReference>
<evidence type="ECO:0000256" key="1">
    <source>
        <dbReference type="ARBA" id="ARBA00005032"/>
    </source>
</evidence>
<dbReference type="GO" id="GO:0005524">
    <property type="term" value="F:ATP binding"/>
    <property type="evidence" value="ECO:0007669"/>
    <property type="project" value="UniProtKB-UniRule"/>
</dbReference>
<dbReference type="PANTHER" id="PTHR24067">
    <property type="entry name" value="UBIQUITIN-CONJUGATING ENZYME E2"/>
    <property type="match status" value="1"/>
</dbReference>
<reference evidence="11" key="3">
    <citation type="submission" date="2016-03" db="UniProtKB">
        <authorList>
            <consortium name="EnsemblProtists"/>
        </authorList>
    </citation>
    <scope>IDENTIFICATION</scope>
</reference>
<dbReference type="PROSITE" id="PS00183">
    <property type="entry name" value="UBC_1"/>
    <property type="match status" value="1"/>
</dbReference>
<protein>
    <recommendedName>
        <fullName evidence="9">UBC core domain-containing protein</fullName>
    </recommendedName>
</protein>
<dbReference type="GO" id="GO:0019788">
    <property type="term" value="F:NEDD8 transferase activity"/>
    <property type="evidence" value="ECO:0007669"/>
    <property type="project" value="UniProtKB-ARBA"/>
</dbReference>
<keyword evidence="4 7" id="KW-0833">Ubl conjugation pathway</keyword>
<dbReference type="KEGG" id="gtt:GUITHDRAFT_150936"/>
<feature type="domain" description="UBC core" evidence="9">
    <location>
        <begin position="35"/>
        <end position="180"/>
    </location>
</feature>
<accession>L1JSL1</accession>
<dbReference type="SUPFAM" id="SSF54495">
    <property type="entry name" value="UBC-like"/>
    <property type="match status" value="1"/>
</dbReference>
<dbReference type="InterPro" id="IPR000608">
    <property type="entry name" value="UBC"/>
</dbReference>
<dbReference type="SMART" id="SM00212">
    <property type="entry name" value="UBCc"/>
    <property type="match status" value="1"/>
</dbReference>
<evidence type="ECO:0000256" key="4">
    <source>
        <dbReference type="ARBA" id="ARBA00022786"/>
    </source>
</evidence>
<feature type="region of interest" description="Disordered" evidence="8">
    <location>
        <begin position="1"/>
        <end position="35"/>
    </location>
</feature>
<dbReference type="FunFam" id="3.10.110.10:FF:000005">
    <property type="entry name" value="NEDD8-conjugating enzyme Ubc12"/>
    <property type="match status" value="1"/>
</dbReference>
<reference evidence="10 12" key="1">
    <citation type="journal article" date="2012" name="Nature">
        <title>Algal genomes reveal evolutionary mosaicism and the fate of nucleomorphs.</title>
        <authorList>
            <consortium name="DOE Joint Genome Institute"/>
            <person name="Curtis B.A."/>
            <person name="Tanifuji G."/>
            <person name="Burki F."/>
            <person name="Gruber A."/>
            <person name="Irimia M."/>
            <person name="Maruyama S."/>
            <person name="Arias M.C."/>
            <person name="Ball S.G."/>
            <person name="Gile G.H."/>
            <person name="Hirakawa Y."/>
            <person name="Hopkins J.F."/>
            <person name="Kuo A."/>
            <person name="Rensing S.A."/>
            <person name="Schmutz J."/>
            <person name="Symeonidi A."/>
            <person name="Elias M."/>
            <person name="Eveleigh R.J."/>
            <person name="Herman E.K."/>
            <person name="Klute M.J."/>
            <person name="Nakayama T."/>
            <person name="Obornik M."/>
            <person name="Reyes-Prieto A."/>
            <person name="Armbrust E.V."/>
            <person name="Aves S.J."/>
            <person name="Beiko R.G."/>
            <person name="Coutinho P."/>
            <person name="Dacks J.B."/>
            <person name="Durnford D.G."/>
            <person name="Fast N.M."/>
            <person name="Green B.R."/>
            <person name="Grisdale C.J."/>
            <person name="Hempel F."/>
            <person name="Henrissat B."/>
            <person name="Hoppner M.P."/>
            <person name="Ishida K."/>
            <person name="Kim E."/>
            <person name="Koreny L."/>
            <person name="Kroth P.G."/>
            <person name="Liu Y."/>
            <person name="Malik S.B."/>
            <person name="Maier U.G."/>
            <person name="McRose D."/>
            <person name="Mock T."/>
            <person name="Neilson J.A."/>
            <person name="Onodera N.T."/>
            <person name="Poole A.M."/>
            <person name="Pritham E.J."/>
            <person name="Richards T.A."/>
            <person name="Rocap G."/>
            <person name="Roy S.W."/>
            <person name="Sarai C."/>
            <person name="Schaack S."/>
            <person name="Shirato S."/>
            <person name="Slamovits C.H."/>
            <person name="Spencer D.F."/>
            <person name="Suzuki S."/>
            <person name="Worden A.Z."/>
            <person name="Zauner S."/>
            <person name="Barry K."/>
            <person name="Bell C."/>
            <person name="Bharti A.K."/>
            <person name="Crow J.A."/>
            <person name="Grimwood J."/>
            <person name="Kramer R."/>
            <person name="Lindquist E."/>
            <person name="Lucas S."/>
            <person name="Salamov A."/>
            <person name="McFadden G.I."/>
            <person name="Lane C.E."/>
            <person name="Keeling P.J."/>
            <person name="Gray M.W."/>
            <person name="Grigoriev I.V."/>
            <person name="Archibald J.M."/>
        </authorList>
    </citation>
    <scope>NUCLEOTIDE SEQUENCE</scope>
    <source>
        <strain evidence="10 12">CCMP2712</strain>
    </source>
</reference>
<dbReference type="CDD" id="cd23794">
    <property type="entry name" value="UBCc_UBE2F_UBE2M"/>
    <property type="match status" value="1"/>
</dbReference>
<dbReference type="OMA" id="YDNIVSP"/>
<dbReference type="Gene3D" id="3.10.110.10">
    <property type="entry name" value="Ubiquitin Conjugating Enzyme"/>
    <property type="match status" value="1"/>
</dbReference>
<sequence length="188" mass="21095">MLNLLKLKQEKAEQKAGSSESAEGGSKAGGKIIPAAQRRVQKDLKNGIEKNSWCQMEFPDPDDIMNFNVTLMPDEGFWKGGKFSFKFEIPSDYPHSPPKTLCTTKVFHPNIDLEGKVCLNILRDEWKPVLDIGAVINGLFFLFLEPNPQDPLNKEAAELMKDNLPAFKQAVQRSLRPGFGGYSSYGRY</sequence>
<proteinExistence type="inferred from homology"/>
<dbReference type="OrthoDB" id="10249039at2759"/>